<reference evidence="1" key="1">
    <citation type="submission" date="2021-01" db="EMBL/GenBank/DDBJ databases">
        <authorList>
            <person name="Corre E."/>
            <person name="Pelletier E."/>
            <person name="Niang G."/>
            <person name="Scheremetjew M."/>
            <person name="Finn R."/>
            <person name="Kale V."/>
            <person name="Holt S."/>
            <person name="Cochrane G."/>
            <person name="Meng A."/>
            <person name="Brown T."/>
            <person name="Cohen L."/>
        </authorList>
    </citation>
    <scope>NUCLEOTIDE SEQUENCE</scope>
    <source>
        <strain evidence="1">GSBS06</strain>
    </source>
</reference>
<dbReference type="AlphaFoldDB" id="A0A7S3LHM3"/>
<evidence type="ECO:0008006" key="2">
    <source>
        <dbReference type="Google" id="ProtNLM"/>
    </source>
</evidence>
<dbReference type="InterPro" id="IPR052436">
    <property type="entry name" value="LTO1_adapter"/>
</dbReference>
<evidence type="ECO:0000313" key="1">
    <source>
        <dbReference type="EMBL" id="CAE0429976.1"/>
    </source>
</evidence>
<dbReference type="PANTHER" id="PTHR28532">
    <property type="entry name" value="GEO13458P1"/>
    <property type="match status" value="1"/>
</dbReference>
<dbReference type="PANTHER" id="PTHR28532:SF1">
    <property type="entry name" value="ORAL CANCER OVEREXPRESSED 1"/>
    <property type="match status" value="1"/>
</dbReference>
<dbReference type="EMBL" id="HBIN01000669">
    <property type="protein sequence ID" value="CAE0429976.1"/>
    <property type="molecule type" value="Transcribed_RNA"/>
</dbReference>
<organism evidence="1">
    <name type="scientific">Aplanochytrium stocchinoi</name>
    <dbReference type="NCBI Taxonomy" id="215587"/>
    <lineage>
        <taxon>Eukaryota</taxon>
        <taxon>Sar</taxon>
        <taxon>Stramenopiles</taxon>
        <taxon>Bigyra</taxon>
        <taxon>Labyrinthulomycetes</taxon>
        <taxon>Thraustochytrida</taxon>
        <taxon>Thraustochytriidae</taxon>
        <taxon>Aplanochytrium</taxon>
    </lineage>
</organism>
<sequence>MDAADIDSALEATLDIDGSFLKAGKLKGQKRGAEIGSEDAAAIGEARGKSIGLELGMYSGFVNGILVMKVSQDSLIPENVISTGKKLKELIDAFPINEPLSENSYSKLLTIRAKIKVLSSRIGFSPGFPDSHLNENTALLTTSSELF</sequence>
<accession>A0A7S3LHM3</accession>
<gene>
    <name evidence="1" type="ORF">ASTO00021_LOCUS301</name>
</gene>
<proteinExistence type="predicted"/>
<name>A0A7S3LHM3_9STRA</name>
<protein>
    <recommendedName>
        <fullName evidence="2">Essential protein Yae1 N-terminal domain-containing protein</fullName>
    </recommendedName>
</protein>